<feature type="chain" id="PRO_5045738039" description="DUF1444 family protein" evidence="1">
    <location>
        <begin position="24"/>
        <end position="285"/>
    </location>
</feature>
<accession>A0ABX8ZZP9</accession>
<organism evidence="2 3">
    <name type="scientific">Qipengyuania gelatinilytica</name>
    <dbReference type="NCBI Taxonomy" id="2867231"/>
    <lineage>
        <taxon>Bacteria</taxon>
        <taxon>Pseudomonadati</taxon>
        <taxon>Pseudomonadota</taxon>
        <taxon>Alphaproteobacteria</taxon>
        <taxon>Sphingomonadales</taxon>
        <taxon>Erythrobacteraceae</taxon>
        <taxon>Qipengyuania</taxon>
    </lineage>
</organism>
<evidence type="ECO:0000313" key="3">
    <source>
        <dbReference type="Proteomes" id="UP000824321"/>
    </source>
</evidence>
<dbReference type="EMBL" id="CP081294">
    <property type="protein sequence ID" value="QZD94500.1"/>
    <property type="molecule type" value="Genomic_DNA"/>
</dbReference>
<evidence type="ECO:0008006" key="4">
    <source>
        <dbReference type="Google" id="ProtNLM"/>
    </source>
</evidence>
<name>A0ABX8ZZP9_9SPHN</name>
<keyword evidence="3" id="KW-1185">Reference proteome</keyword>
<feature type="signal peptide" evidence="1">
    <location>
        <begin position="1"/>
        <end position="23"/>
    </location>
</feature>
<evidence type="ECO:0000256" key="1">
    <source>
        <dbReference type="SAM" id="SignalP"/>
    </source>
</evidence>
<evidence type="ECO:0000313" key="2">
    <source>
        <dbReference type="EMBL" id="QZD94500.1"/>
    </source>
</evidence>
<gene>
    <name evidence="2" type="ORF">K3136_10390</name>
</gene>
<protein>
    <recommendedName>
        <fullName evidence="4">DUF1444 family protein</fullName>
    </recommendedName>
</protein>
<dbReference type="RefSeq" id="WP_221430245.1">
    <property type="nucleotide sequence ID" value="NZ_CP081294.1"/>
</dbReference>
<reference evidence="2 3" key="1">
    <citation type="submission" date="2021-08" db="EMBL/GenBank/DDBJ databases">
        <title>Comparative Genomics Analysis of the Genus Qipengyuania Reveals Extensive Genetic Diversity and Metabolic Versatility, Including the Description of Fifteen Novel Species.</title>
        <authorList>
            <person name="Liu Y."/>
        </authorList>
    </citation>
    <scope>NUCLEOTIDE SEQUENCE [LARGE SCALE GENOMIC DNA]</scope>
    <source>
        <strain evidence="2 3">1NDH1</strain>
    </source>
</reference>
<proteinExistence type="predicted"/>
<dbReference type="PROSITE" id="PS51257">
    <property type="entry name" value="PROKAR_LIPOPROTEIN"/>
    <property type="match status" value="1"/>
</dbReference>
<sequence>MKSSVFLFAFPVALGVTACSASAQTEDQFAAEMRSRVTSLEGIDGAITSREDDPLELKLVDPDGNERLINLHRIWTFCQNNTAADCATVKEEFLEKITAAVPEMSRETLRLIVRDREYFRYVNSLKNPETGESPSVIYRQIGSDLFALLANDGPETIALVTQDHLEELMLSEAEAWDMAERQTADVLPKLPKADDIRNTGVAFEDFEYLGSLILDLKSWAAISDEVGEDMVMTVVSDQFVLFGTMPDGPDLASFRQTVADDCRMQQRCISPNIYRFRQGRWEAIR</sequence>
<dbReference type="Proteomes" id="UP000824321">
    <property type="component" value="Chromosome"/>
</dbReference>
<keyword evidence="1" id="KW-0732">Signal</keyword>